<comment type="caution">
    <text evidence="2">The sequence shown here is derived from an EMBL/GenBank/DDBJ whole genome shotgun (WGS) entry which is preliminary data.</text>
</comment>
<feature type="region of interest" description="Disordered" evidence="1">
    <location>
        <begin position="160"/>
        <end position="191"/>
    </location>
</feature>
<accession>A0A9D4YVY1</accession>
<feature type="compositionally biased region" description="Low complexity" evidence="1">
    <location>
        <begin position="279"/>
        <end position="308"/>
    </location>
</feature>
<name>A0A9D4YVY1_CHLVU</name>
<evidence type="ECO:0000313" key="3">
    <source>
        <dbReference type="Proteomes" id="UP001055712"/>
    </source>
</evidence>
<feature type="compositionally biased region" description="Polar residues" evidence="1">
    <location>
        <begin position="34"/>
        <end position="43"/>
    </location>
</feature>
<feature type="compositionally biased region" description="Basic and acidic residues" evidence="1">
    <location>
        <begin position="170"/>
        <end position="179"/>
    </location>
</feature>
<dbReference type="Proteomes" id="UP001055712">
    <property type="component" value="Unassembled WGS sequence"/>
</dbReference>
<gene>
    <name evidence="2" type="ORF">D9Q98_005433</name>
</gene>
<feature type="region of interest" description="Disordered" evidence="1">
    <location>
        <begin position="1"/>
        <end position="84"/>
    </location>
</feature>
<keyword evidence="3" id="KW-1185">Reference proteome</keyword>
<reference evidence="2" key="2">
    <citation type="submission" date="2020-11" db="EMBL/GenBank/DDBJ databases">
        <authorList>
            <person name="Cecchin M."/>
            <person name="Marcolungo L."/>
            <person name="Rossato M."/>
            <person name="Girolomoni L."/>
            <person name="Cosentino E."/>
            <person name="Cuine S."/>
            <person name="Li-Beisson Y."/>
            <person name="Delledonne M."/>
            <person name="Ballottari M."/>
        </authorList>
    </citation>
    <scope>NUCLEOTIDE SEQUENCE</scope>
    <source>
        <strain evidence="2">211/11P</strain>
        <tissue evidence="2">Whole cell</tissue>
    </source>
</reference>
<proteinExistence type="predicted"/>
<evidence type="ECO:0000256" key="1">
    <source>
        <dbReference type="SAM" id="MobiDB-lite"/>
    </source>
</evidence>
<feature type="compositionally biased region" description="Acidic residues" evidence="1">
    <location>
        <begin position="160"/>
        <end position="169"/>
    </location>
</feature>
<dbReference type="AlphaFoldDB" id="A0A9D4YVY1"/>
<feature type="compositionally biased region" description="Low complexity" evidence="1">
    <location>
        <begin position="44"/>
        <end position="84"/>
    </location>
</feature>
<evidence type="ECO:0000313" key="2">
    <source>
        <dbReference type="EMBL" id="KAI3429338.1"/>
    </source>
</evidence>
<sequence length="421" mass="45234">MSKRDPNAILPSSETSYGLLKGDIPLKKLRIEQADQSPRKQTTAVAAAVSPSAGSPCAASQPMASSAPAAYPQKGQPAQTPQQTLPTIPEAHEEADHATTGSRRRCLQLEWPQGGSAMAALQAQAQAPEPHLVGREQQVEVAKLQQVLCFDIELAMALEEEDEGQEQEQEDVHVSRQQEHQQQQQQHATANDAAMGIDGSQLPQAPACRRRRLDPARDHSWALASPLLAAVPASVLAAVPGLVPAPMQQQQQQQYAAVHDPGHSGWALVPCRAASHPMQQPRHLQQQQQQSVPQRPHVQQWPHAQQSHQQDRGQVAATDDPQQHDSDTAMLSAADEATPSSPLALEELPHKAARGSLEHRALIDCRVQSAPELQHSIALNPASLTLRMSHGLEPAPLAASVHAAAPGGTRFGCCGDDSMED</sequence>
<protein>
    <submittedName>
        <fullName evidence="2">Uncharacterized protein</fullName>
    </submittedName>
</protein>
<reference evidence="2" key="1">
    <citation type="journal article" date="2019" name="Plant J.">
        <title>Chlorella vulgaris genome assembly and annotation reveals the molecular basis for metabolic acclimation to high light conditions.</title>
        <authorList>
            <person name="Cecchin M."/>
            <person name="Marcolungo L."/>
            <person name="Rossato M."/>
            <person name="Girolomoni L."/>
            <person name="Cosentino E."/>
            <person name="Cuine S."/>
            <person name="Li-Beisson Y."/>
            <person name="Delledonne M."/>
            <person name="Ballottari M."/>
        </authorList>
    </citation>
    <scope>NUCLEOTIDE SEQUENCE</scope>
    <source>
        <strain evidence="2">211/11P</strain>
    </source>
</reference>
<feature type="region of interest" description="Disordered" evidence="1">
    <location>
        <begin position="274"/>
        <end position="327"/>
    </location>
</feature>
<organism evidence="2 3">
    <name type="scientific">Chlorella vulgaris</name>
    <name type="common">Green alga</name>
    <dbReference type="NCBI Taxonomy" id="3077"/>
    <lineage>
        <taxon>Eukaryota</taxon>
        <taxon>Viridiplantae</taxon>
        <taxon>Chlorophyta</taxon>
        <taxon>core chlorophytes</taxon>
        <taxon>Trebouxiophyceae</taxon>
        <taxon>Chlorellales</taxon>
        <taxon>Chlorellaceae</taxon>
        <taxon>Chlorella clade</taxon>
        <taxon>Chlorella</taxon>
    </lineage>
</organism>
<dbReference type="EMBL" id="SIDB01000008">
    <property type="protein sequence ID" value="KAI3429338.1"/>
    <property type="molecule type" value="Genomic_DNA"/>
</dbReference>
<feature type="compositionally biased region" description="Basic and acidic residues" evidence="1">
    <location>
        <begin position="24"/>
        <end position="33"/>
    </location>
</feature>